<dbReference type="EMBL" id="GGEC01080775">
    <property type="protein sequence ID" value="MBX61259.1"/>
    <property type="molecule type" value="Transcribed_RNA"/>
</dbReference>
<accession>A0A2P2Q2V7</accession>
<protein>
    <submittedName>
        <fullName evidence="1">Uncharacterized protein</fullName>
    </submittedName>
</protein>
<name>A0A2P2Q2V7_RHIMU</name>
<organism evidence="1">
    <name type="scientific">Rhizophora mucronata</name>
    <name type="common">Asiatic mangrove</name>
    <dbReference type="NCBI Taxonomy" id="61149"/>
    <lineage>
        <taxon>Eukaryota</taxon>
        <taxon>Viridiplantae</taxon>
        <taxon>Streptophyta</taxon>
        <taxon>Embryophyta</taxon>
        <taxon>Tracheophyta</taxon>
        <taxon>Spermatophyta</taxon>
        <taxon>Magnoliopsida</taxon>
        <taxon>eudicotyledons</taxon>
        <taxon>Gunneridae</taxon>
        <taxon>Pentapetalae</taxon>
        <taxon>rosids</taxon>
        <taxon>fabids</taxon>
        <taxon>Malpighiales</taxon>
        <taxon>Rhizophoraceae</taxon>
        <taxon>Rhizophora</taxon>
    </lineage>
</organism>
<proteinExistence type="predicted"/>
<reference evidence="1" key="1">
    <citation type="submission" date="2018-02" db="EMBL/GenBank/DDBJ databases">
        <title>Rhizophora mucronata_Transcriptome.</title>
        <authorList>
            <person name="Meera S.P."/>
            <person name="Sreeshan A."/>
            <person name="Augustine A."/>
        </authorList>
    </citation>
    <scope>NUCLEOTIDE SEQUENCE</scope>
    <source>
        <tissue evidence="1">Leaf</tissue>
    </source>
</reference>
<evidence type="ECO:0000313" key="1">
    <source>
        <dbReference type="EMBL" id="MBX61259.1"/>
    </source>
</evidence>
<dbReference type="AlphaFoldDB" id="A0A2P2Q2V7"/>
<sequence length="31" mass="3695">MNLHYWAKRSYLGLNFGEFSLTNVNYNACHM</sequence>